<dbReference type="PROSITE" id="PS50835">
    <property type="entry name" value="IG_LIKE"/>
    <property type="match status" value="1"/>
</dbReference>
<dbReference type="Gene3D" id="2.60.40.10">
    <property type="entry name" value="Immunoglobulins"/>
    <property type="match status" value="1"/>
</dbReference>
<comment type="caution">
    <text evidence="2">The sequence shown here is derived from an EMBL/GenBank/DDBJ whole genome shotgun (WGS) entry which is preliminary data.</text>
</comment>
<feature type="domain" description="Ig-like" evidence="1">
    <location>
        <begin position="48"/>
        <end position="137"/>
    </location>
</feature>
<dbReference type="SUPFAM" id="SSF48726">
    <property type="entry name" value="Immunoglobulin"/>
    <property type="match status" value="1"/>
</dbReference>
<dbReference type="OrthoDB" id="6106100at2759"/>
<gene>
    <name evidence="2" type="ORF">EVAR_53888_1</name>
</gene>
<name>A0A4C1XG87_EUMVA</name>
<dbReference type="EMBL" id="BGZK01000831">
    <property type="protein sequence ID" value="GBP62110.1"/>
    <property type="molecule type" value="Genomic_DNA"/>
</dbReference>
<dbReference type="Proteomes" id="UP000299102">
    <property type="component" value="Unassembled WGS sequence"/>
</dbReference>
<evidence type="ECO:0000259" key="1">
    <source>
        <dbReference type="PROSITE" id="PS50835"/>
    </source>
</evidence>
<accession>A0A4C1XG87</accession>
<protein>
    <recommendedName>
        <fullName evidence="1">Ig-like domain-containing protein</fullName>
    </recommendedName>
</protein>
<evidence type="ECO:0000313" key="2">
    <source>
        <dbReference type="EMBL" id="GBP62110.1"/>
    </source>
</evidence>
<dbReference type="InterPro" id="IPR013783">
    <property type="entry name" value="Ig-like_fold"/>
</dbReference>
<proteinExistence type="predicted"/>
<dbReference type="InterPro" id="IPR036179">
    <property type="entry name" value="Ig-like_dom_sf"/>
</dbReference>
<dbReference type="AlphaFoldDB" id="A0A4C1XG87"/>
<reference evidence="2 3" key="1">
    <citation type="journal article" date="2019" name="Commun. Biol.">
        <title>The bagworm genome reveals a unique fibroin gene that provides high tensile strength.</title>
        <authorList>
            <person name="Kono N."/>
            <person name="Nakamura H."/>
            <person name="Ohtoshi R."/>
            <person name="Tomita M."/>
            <person name="Numata K."/>
            <person name="Arakawa K."/>
        </authorList>
    </citation>
    <scope>NUCLEOTIDE SEQUENCE [LARGE SCALE GENOMIC DNA]</scope>
</reference>
<keyword evidence="3" id="KW-1185">Reference proteome</keyword>
<dbReference type="InterPro" id="IPR007110">
    <property type="entry name" value="Ig-like_dom"/>
</dbReference>
<dbReference type="STRING" id="151549.A0A4C1XG87"/>
<sequence length="187" mass="21320">MHQRCCVPLQSQRLELTKYYRVADNSKRLTLEAVKKQKLMRLDEKLQPRNDKIAPECGISKRDVDGSSFLVCTSHANPNVVSYSWKLKNDNDSLNGEEISQVGQEGLLKLSDSVDQHRTYLCYAKNSVGLSRPCEIDIIRNPDKAISSYPRTYVVIITTIHGRQLRGNRGDSRGIIMGVRKMWIDLI</sequence>
<evidence type="ECO:0000313" key="3">
    <source>
        <dbReference type="Proteomes" id="UP000299102"/>
    </source>
</evidence>
<organism evidence="2 3">
    <name type="scientific">Eumeta variegata</name>
    <name type="common">Bagworm moth</name>
    <name type="synonym">Eumeta japonica</name>
    <dbReference type="NCBI Taxonomy" id="151549"/>
    <lineage>
        <taxon>Eukaryota</taxon>
        <taxon>Metazoa</taxon>
        <taxon>Ecdysozoa</taxon>
        <taxon>Arthropoda</taxon>
        <taxon>Hexapoda</taxon>
        <taxon>Insecta</taxon>
        <taxon>Pterygota</taxon>
        <taxon>Neoptera</taxon>
        <taxon>Endopterygota</taxon>
        <taxon>Lepidoptera</taxon>
        <taxon>Glossata</taxon>
        <taxon>Ditrysia</taxon>
        <taxon>Tineoidea</taxon>
        <taxon>Psychidae</taxon>
        <taxon>Oiketicinae</taxon>
        <taxon>Eumeta</taxon>
    </lineage>
</organism>